<dbReference type="AlphaFoldDB" id="A0A016VB32"/>
<name>A0A016VB32_9BILA</name>
<evidence type="ECO:0000313" key="1">
    <source>
        <dbReference type="EMBL" id="EYC24620.1"/>
    </source>
</evidence>
<dbReference type="EMBL" id="JARK01001349">
    <property type="protein sequence ID" value="EYC24620.1"/>
    <property type="molecule type" value="Genomic_DNA"/>
</dbReference>
<proteinExistence type="predicted"/>
<protein>
    <submittedName>
        <fullName evidence="1">Uncharacterized protein</fullName>
    </submittedName>
</protein>
<accession>A0A016VB32</accession>
<reference evidence="2" key="1">
    <citation type="journal article" date="2015" name="Nat. Genet.">
        <title>The genome and transcriptome of the zoonotic hookworm Ancylostoma ceylanicum identify infection-specific gene families.</title>
        <authorList>
            <person name="Schwarz E.M."/>
            <person name="Hu Y."/>
            <person name="Antoshechkin I."/>
            <person name="Miller M.M."/>
            <person name="Sternberg P.W."/>
            <person name="Aroian R.V."/>
        </authorList>
    </citation>
    <scope>NUCLEOTIDE SEQUENCE</scope>
    <source>
        <strain evidence="2">HY135</strain>
    </source>
</reference>
<organism evidence="1 2">
    <name type="scientific">Ancylostoma ceylanicum</name>
    <dbReference type="NCBI Taxonomy" id="53326"/>
    <lineage>
        <taxon>Eukaryota</taxon>
        <taxon>Metazoa</taxon>
        <taxon>Ecdysozoa</taxon>
        <taxon>Nematoda</taxon>
        <taxon>Chromadorea</taxon>
        <taxon>Rhabditida</taxon>
        <taxon>Rhabditina</taxon>
        <taxon>Rhabditomorpha</taxon>
        <taxon>Strongyloidea</taxon>
        <taxon>Ancylostomatidae</taxon>
        <taxon>Ancylostomatinae</taxon>
        <taxon>Ancylostoma</taxon>
    </lineage>
</organism>
<keyword evidence="2" id="KW-1185">Reference proteome</keyword>
<sequence>MEYEGDNAKKLVEEAVNAWKDKTRNVSVFIGLVARNSELSELQISPGTSFGCSTAKKDGKHKIVCVFE</sequence>
<evidence type="ECO:0000313" key="2">
    <source>
        <dbReference type="Proteomes" id="UP000024635"/>
    </source>
</evidence>
<comment type="caution">
    <text evidence="1">The sequence shown here is derived from an EMBL/GenBank/DDBJ whole genome shotgun (WGS) entry which is preliminary data.</text>
</comment>
<gene>
    <name evidence="1" type="primary">Acey_s0013.g2008</name>
    <name evidence="1" type="ORF">Y032_0013g2008</name>
</gene>
<dbReference type="Proteomes" id="UP000024635">
    <property type="component" value="Unassembled WGS sequence"/>
</dbReference>